<dbReference type="OrthoDB" id="3748817at2"/>
<dbReference type="Proteomes" id="UP001515100">
    <property type="component" value="Unassembled WGS sequence"/>
</dbReference>
<dbReference type="RefSeq" id="WP_129182293.1">
    <property type="nucleotide sequence ID" value="NZ_JAGIOG010000001.1"/>
</dbReference>
<comment type="caution">
    <text evidence="1">The sequence shown here is derived from an EMBL/GenBank/DDBJ whole genome shotgun (WGS) entry which is preliminary data.</text>
</comment>
<sequence length="143" mass="15855">MDWLWVLMVAVRAVSPAPDDQWATRLAELDHARGRAFSSADPTLLREVYAPGSPARRADAATIDAYAARGGRVVGAELMTLRCRVVSSSPARVRLEVVDQLDAARVEWDDGTATPLPRDLPSRREVALVRTEHGWRIAETRLR</sequence>
<organism evidence="1 2">
    <name type="scientific">Aeromicrobium fastidiosum</name>
    <dbReference type="NCBI Taxonomy" id="52699"/>
    <lineage>
        <taxon>Bacteria</taxon>
        <taxon>Bacillati</taxon>
        <taxon>Actinomycetota</taxon>
        <taxon>Actinomycetes</taxon>
        <taxon>Propionibacteriales</taxon>
        <taxon>Nocardioidaceae</taxon>
        <taxon>Aeromicrobium</taxon>
    </lineage>
</organism>
<dbReference type="EMBL" id="SDPP02000002">
    <property type="protein sequence ID" value="KAA1378622.1"/>
    <property type="molecule type" value="Genomic_DNA"/>
</dbReference>
<gene>
    <name evidence="1" type="ORF">ESP62_009785</name>
</gene>
<evidence type="ECO:0008006" key="3">
    <source>
        <dbReference type="Google" id="ProtNLM"/>
    </source>
</evidence>
<proteinExistence type="predicted"/>
<reference evidence="1" key="1">
    <citation type="submission" date="2019-09" db="EMBL/GenBank/DDBJ databases">
        <authorList>
            <person name="Li J."/>
        </authorList>
    </citation>
    <scope>NUCLEOTIDE SEQUENCE [LARGE SCALE GENOMIC DNA]</scope>
    <source>
        <strain evidence="1">NRBC 14897</strain>
    </source>
</reference>
<name>A0A641ARB5_9ACTN</name>
<protein>
    <recommendedName>
        <fullName evidence="3">SnoaL-like domain-containing protein</fullName>
    </recommendedName>
</protein>
<accession>A0A641ARB5</accession>
<keyword evidence="2" id="KW-1185">Reference proteome</keyword>
<evidence type="ECO:0000313" key="1">
    <source>
        <dbReference type="EMBL" id="KAA1378622.1"/>
    </source>
</evidence>
<evidence type="ECO:0000313" key="2">
    <source>
        <dbReference type="Proteomes" id="UP001515100"/>
    </source>
</evidence>
<dbReference type="AlphaFoldDB" id="A0A641ARB5"/>